<name>L8JSJ6_9BACT</name>
<dbReference type="STRING" id="1237149.C900_01941"/>
<accession>L8JSJ6</accession>
<dbReference type="AlphaFoldDB" id="L8JSJ6"/>
<gene>
    <name evidence="1" type="ORF">C900_01941</name>
</gene>
<proteinExistence type="predicted"/>
<dbReference type="eggNOG" id="COG4430">
    <property type="taxonomic scope" value="Bacteria"/>
</dbReference>
<evidence type="ECO:0000313" key="2">
    <source>
        <dbReference type="Proteomes" id="UP000011135"/>
    </source>
</evidence>
<comment type="caution">
    <text evidence="1">The sequence shown here is derived from an EMBL/GenBank/DDBJ whole genome shotgun (WGS) entry which is preliminary data.</text>
</comment>
<keyword evidence="2" id="KW-1185">Reference proteome</keyword>
<dbReference type="EMBL" id="AMZN01000029">
    <property type="protein sequence ID" value="ELR71946.1"/>
    <property type="molecule type" value="Genomic_DNA"/>
</dbReference>
<organism evidence="1 2">
    <name type="scientific">Fulvivirga imtechensis AK7</name>
    <dbReference type="NCBI Taxonomy" id="1237149"/>
    <lineage>
        <taxon>Bacteria</taxon>
        <taxon>Pseudomonadati</taxon>
        <taxon>Bacteroidota</taxon>
        <taxon>Cytophagia</taxon>
        <taxon>Cytophagales</taxon>
        <taxon>Fulvivirgaceae</taxon>
        <taxon>Fulvivirga</taxon>
    </lineage>
</organism>
<sequence>MEMKDGKMAFYAKTRRQWRDWLAANSQNEKSVWLILFRKHSATLSLSLIEATEEAFCFGWIDCLCKRRDDESTTLLSQNVIRSAATGAKIT</sequence>
<dbReference type="RefSeq" id="WP_009579388.1">
    <property type="nucleotide sequence ID" value="NZ_AMZN01000029.1"/>
</dbReference>
<protein>
    <submittedName>
        <fullName evidence="1">Uncharacterized protein</fullName>
    </submittedName>
</protein>
<evidence type="ECO:0000313" key="1">
    <source>
        <dbReference type="EMBL" id="ELR71946.1"/>
    </source>
</evidence>
<dbReference type="Proteomes" id="UP000011135">
    <property type="component" value="Unassembled WGS sequence"/>
</dbReference>
<reference evidence="1 2" key="1">
    <citation type="submission" date="2012-12" db="EMBL/GenBank/DDBJ databases">
        <title>Genome assembly of Fulvivirga imtechensis AK7.</title>
        <authorList>
            <person name="Nupur N."/>
            <person name="Khatri I."/>
            <person name="Kumar R."/>
            <person name="Subramanian S."/>
            <person name="Pinnaka A."/>
        </authorList>
    </citation>
    <scope>NUCLEOTIDE SEQUENCE [LARGE SCALE GENOMIC DNA]</scope>
    <source>
        <strain evidence="1 2">AK7</strain>
    </source>
</reference>